<dbReference type="InterPro" id="IPR018060">
    <property type="entry name" value="HTH_AraC"/>
</dbReference>
<keyword evidence="4" id="KW-0472">Membrane</keyword>
<dbReference type="GO" id="GO:0003700">
    <property type="term" value="F:DNA-binding transcription factor activity"/>
    <property type="evidence" value="ECO:0007669"/>
    <property type="project" value="InterPro"/>
</dbReference>
<keyword evidence="4" id="KW-1133">Transmembrane helix</keyword>
<evidence type="ECO:0000313" key="6">
    <source>
        <dbReference type="EMBL" id="MCW3787209.1"/>
    </source>
</evidence>
<dbReference type="PANTHER" id="PTHR43280:SF29">
    <property type="entry name" value="ARAC-FAMILY TRANSCRIPTIONAL REGULATOR"/>
    <property type="match status" value="1"/>
</dbReference>
<keyword evidence="1" id="KW-0805">Transcription regulation</keyword>
<reference evidence="6" key="1">
    <citation type="submission" date="2022-10" db="EMBL/GenBank/DDBJ databases">
        <authorList>
            <person name="Yu W.X."/>
        </authorList>
    </citation>
    <scope>NUCLEOTIDE SEQUENCE</scope>
    <source>
        <strain evidence="6">AAT</strain>
    </source>
</reference>
<evidence type="ECO:0000313" key="7">
    <source>
        <dbReference type="Proteomes" id="UP001209229"/>
    </source>
</evidence>
<dbReference type="PANTHER" id="PTHR43280">
    <property type="entry name" value="ARAC-FAMILY TRANSCRIPTIONAL REGULATOR"/>
    <property type="match status" value="1"/>
</dbReference>
<dbReference type="SUPFAM" id="SSF46689">
    <property type="entry name" value="Homeodomain-like"/>
    <property type="match status" value="1"/>
</dbReference>
<dbReference type="GO" id="GO:0043565">
    <property type="term" value="F:sequence-specific DNA binding"/>
    <property type="evidence" value="ECO:0007669"/>
    <property type="project" value="InterPro"/>
</dbReference>
<comment type="caution">
    <text evidence="6">The sequence shown here is derived from an EMBL/GenBank/DDBJ whole genome shotgun (WGS) entry which is preliminary data.</text>
</comment>
<evidence type="ECO:0000256" key="2">
    <source>
        <dbReference type="ARBA" id="ARBA00023125"/>
    </source>
</evidence>
<dbReference type="EMBL" id="JAPDPJ010000025">
    <property type="protein sequence ID" value="MCW3787209.1"/>
    <property type="molecule type" value="Genomic_DNA"/>
</dbReference>
<protein>
    <submittedName>
        <fullName evidence="6">Helix-turn-helix domain-containing protein</fullName>
    </submittedName>
</protein>
<evidence type="ECO:0000256" key="4">
    <source>
        <dbReference type="SAM" id="Phobius"/>
    </source>
</evidence>
<dbReference type="SMART" id="SM00342">
    <property type="entry name" value="HTH_ARAC"/>
    <property type="match status" value="1"/>
</dbReference>
<organism evidence="6 7">
    <name type="scientific">Plebeiibacterium sediminum</name>
    <dbReference type="NCBI Taxonomy" id="2992112"/>
    <lineage>
        <taxon>Bacteria</taxon>
        <taxon>Pseudomonadati</taxon>
        <taxon>Bacteroidota</taxon>
        <taxon>Bacteroidia</taxon>
        <taxon>Marinilabiliales</taxon>
        <taxon>Marinilabiliaceae</taxon>
        <taxon>Plebeiibacterium</taxon>
    </lineage>
</organism>
<dbReference type="SUPFAM" id="SSF48452">
    <property type="entry name" value="TPR-like"/>
    <property type="match status" value="2"/>
</dbReference>
<dbReference type="Proteomes" id="UP001209229">
    <property type="component" value="Unassembled WGS sequence"/>
</dbReference>
<feature type="transmembrane region" description="Helical" evidence="4">
    <location>
        <begin position="337"/>
        <end position="356"/>
    </location>
</feature>
<evidence type="ECO:0000259" key="5">
    <source>
        <dbReference type="PROSITE" id="PS01124"/>
    </source>
</evidence>
<dbReference type="InterPro" id="IPR009057">
    <property type="entry name" value="Homeodomain-like_sf"/>
</dbReference>
<dbReference type="Pfam" id="PF12833">
    <property type="entry name" value="HTH_18"/>
    <property type="match status" value="1"/>
</dbReference>
<keyword evidence="3" id="KW-0804">Transcription</keyword>
<dbReference type="Gene3D" id="1.25.40.10">
    <property type="entry name" value="Tetratricopeptide repeat domain"/>
    <property type="match status" value="2"/>
</dbReference>
<evidence type="ECO:0000256" key="1">
    <source>
        <dbReference type="ARBA" id="ARBA00023015"/>
    </source>
</evidence>
<keyword evidence="4" id="KW-0812">Transmembrane</keyword>
<dbReference type="AlphaFoldDB" id="A0AAE3M5H3"/>
<feature type="domain" description="HTH araC/xylS-type" evidence="5">
    <location>
        <begin position="394"/>
        <end position="495"/>
    </location>
</feature>
<keyword evidence="7" id="KW-1185">Reference proteome</keyword>
<proteinExistence type="predicted"/>
<sequence length="503" mass="58264">MTTFILWFSAPYYCQSENTETYHLYWAEVYKKAKASFNKRDLDNAIHLALKSDSIYKKHNNKPYSLANSLLALCYKDQGNWIKAHRHYEIAINEETKPNAKVILALNMAELGIEAGDTLIAIHLFIENIATVRNQFSDFDKAYCYHGFANLLRQSNYNNPTVPVTQLYDSAFYLFRKNLQYEAAGFTALNYSYYYASINKQDSISYWVHKAYEMQLKSNKPLGMADALLGLAKFHMEYQRVDSGLFYYKKALPFALKSNYLPFIEDSYKGLASAYEQQAQYDLSSKYLKQYYAIEDSLQKNKWRTELSKMQIEYDVKNKNKKISELAKSLNFFKYKYLSISIGLILCLAIITGIYLKLNHKTVKSSISKNSRKAVKPKIKQLSSEKLKIWDALEKLIKQDKIYLNQDLTLNLLATKLDTNRSTLSEIINEKSGKTFNLFINQYRIEEASRLLKDPKSDYLTIEGIAQETGFKSRSSFYTAFVNEKGITPSNFRKQVNTGVLIE</sequence>
<gene>
    <name evidence="6" type="ORF">OM075_12070</name>
</gene>
<accession>A0AAE3M5H3</accession>
<dbReference type="InterPro" id="IPR018062">
    <property type="entry name" value="HTH_AraC-typ_CS"/>
</dbReference>
<keyword evidence="2" id="KW-0238">DNA-binding</keyword>
<dbReference type="PROSITE" id="PS00041">
    <property type="entry name" value="HTH_ARAC_FAMILY_1"/>
    <property type="match status" value="1"/>
</dbReference>
<dbReference type="PROSITE" id="PS01124">
    <property type="entry name" value="HTH_ARAC_FAMILY_2"/>
    <property type="match status" value="1"/>
</dbReference>
<dbReference type="InterPro" id="IPR011990">
    <property type="entry name" value="TPR-like_helical_dom_sf"/>
</dbReference>
<name>A0AAE3M5H3_9BACT</name>
<evidence type="ECO:0000256" key="3">
    <source>
        <dbReference type="ARBA" id="ARBA00023163"/>
    </source>
</evidence>
<dbReference type="Gene3D" id="1.10.10.60">
    <property type="entry name" value="Homeodomain-like"/>
    <property type="match status" value="2"/>
</dbReference>
<dbReference type="RefSeq" id="WP_301190773.1">
    <property type="nucleotide sequence ID" value="NZ_JAPDPJ010000025.1"/>
</dbReference>